<evidence type="ECO:0000259" key="16">
    <source>
        <dbReference type="PROSITE" id="PS51198"/>
    </source>
</evidence>
<evidence type="ECO:0000256" key="13">
    <source>
        <dbReference type="ARBA" id="ARBA00034923"/>
    </source>
</evidence>
<dbReference type="Gene3D" id="3.40.50.300">
    <property type="entry name" value="P-loop containing nucleotide triphosphate hydrolases"/>
    <property type="match status" value="4"/>
</dbReference>
<evidence type="ECO:0000256" key="3">
    <source>
        <dbReference type="ARBA" id="ARBA00022763"/>
    </source>
</evidence>
<keyword evidence="7 15" id="KW-0067">ATP-binding</keyword>
<dbReference type="AlphaFoldDB" id="A0AA41U9Z7"/>
<dbReference type="InterPro" id="IPR011604">
    <property type="entry name" value="PDDEXK-like_dom_sf"/>
</dbReference>
<dbReference type="Gene3D" id="3.90.320.10">
    <property type="match status" value="1"/>
</dbReference>
<dbReference type="InterPro" id="IPR000212">
    <property type="entry name" value="DNA_helicase_UvrD/REP"/>
</dbReference>
<dbReference type="GO" id="GO:0004527">
    <property type="term" value="F:exonuclease activity"/>
    <property type="evidence" value="ECO:0007669"/>
    <property type="project" value="UniProtKB-KW"/>
</dbReference>
<keyword evidence="3" id="KW-0227">DNA damage</keyword>
<keyword evidence="4 15" id="KW-0378">Hydrolase</keyword>
<keyword evidence="10" id="KW-0413">Isomerase</keyword>
<feature type="domain" description="UvrD-like helicase C-terminal" evidence="17">
    <location>
        <begin position="499"/>
        <end position="783"/>
    </location>
</feature>
<dbReference type="NCBIfam" id="TIGR02784">
    <property type="entry name" value="addA_alphas"/>
    <property type="match status" value="1"/>
</dbReference>
<dbReference type="Gene3D" id="1.10.486.10">
    <property type="entry name" value="PCRA, domain 4"/>
    <property type="match status" value="1"/>
</dbReference>
<feature type="domain" description="UvrD-like helicase ATP-binding" evidence="16">
    <location>
        <begin position="8"/>
        <end position="481"/>
    </location>
</feature>
<dbReference type="InterPro" id="IPR038726">
    <property type="entry name" value="PDDEXK_AddAB-type"/>
</dbReference>
<evidence type="ECO:0000256" key="2">
    <source>
        <dbReference type="ARBA" id="ARBA00022741"/>
    </source>
</evidence>
<accession>A0AA41U9Z7</accession>
<dbReference type="Pfam" id="PF12705">
    <property type="entry name" value="PDDEXK_1"/>
    <property type="match status" value="1"/>
</dbReference>
<dbReference type="GO" id="GO:0033202">
    <property type="term" value="C:DNA helicase complex"/>
    <property type="evidence" value="ECO:0007669"/>
    <property type="project" value="TreeGrafter"/>
</dbReference>
<feature type="binding site" evidence="15">
    <location>
        <begin position="29"/>
        <end position="36"/>
    </location>
    <ligand>
        <name>ATP</name>
        <dbReference type="ChEBI" id="CHEBI:30616"/>
    </ligand>
</feature>
<dbReference type="Pfam" id="PF13361">
    <property type="entry name" value="UvrD_C"/>
    <property type="match status" value="1"/>
</dbReference>
<keyword evidence="19" id="KW-1185">Reference proteome</keyword>
<keyword evidence="5 15" id="KW-0347">Helicase</keyword>
<dbReference type="GO" id="GO:0005829">
    <property type="term" value="C:cytosol"/>
    <property type="evidence" value="ECO:0007669"/>
    <property type="project" value="TreeGrafter"/>
</dbReference>
<protein>
    <recommendedName>
        <fullName evidence="12">DNA 3'-5' helicase</fullName>
        <ecNumber evidence="12">5.6.2.4</ecNumber>
    </recommendedName>
    <alternativeName>
        <fullName evidence="13">DNA 3'-5' helicase II</fullName>
    </alternativeName>
</protein>
<evidence type="ECO:0000256" key="10">
    <source>
        <dbReference type="ARBA" id="ARBA00023235"/>
    </source>
</evidence>
<keyword evidence="9" id="KW-0234">DNA repair</keyword>
<proteinExistence type="predicted"/>
<dbReference type="PANTHER" id="PTHR11070">
    <property type="entry name" value="UVRD / RECB / PCRA DNA HELICASE FAMILY MEMBER"/>
    <property type="match status" value="1"/>
</dbReference>
<dbReference type="PANTHER" id="PTHR11070:SF2">
    <property type="entry name" value="ATP-DEPENDENT DNA HELICASE SRS2"/>
    <property type="match status" value="1"/>
</dbReference>
<evidence type="ECO:0000256" key="5">
    <source>
        <dbReference type="ARBA" id="ARBA00022806"/>
    </source>
</evidence>
<evidence type="ECO:0000256" key="9">
    <source>
        <dbReference type="ARBA" id="ARBA00023204"/>
    </source>
</evidence>
<organism evidence="18 19">
    <name type="scientific">Paradevosia shaoguanensis</name>
    <dbReference type="NCBI Taxonomy" id="1335043"/>
    <lineage>
        <taxon>Bacteria</taxon>
        <taxon>Pseudomonadati</taxon>
        <taxon>Pseudomonadota</taxon>
        <taxon>Alphaproteobacteria</taxon>
        <taxon>Hyphomicrobiales</taxon>
        <taxon>Devosiaceae</taxon>
        <taxon>Paradevosia</taxon>
    </lineage>
</organism>
<dbReference type="GO" id="GO:0005524">
    <property type="term" value="F:ATP binding"/>
    <property type="evidence" value="ECO:0007669"/>
    <property type="project" value="UniProtKB-UniRule"/>
</dbReference>
<dbReference type="InterPro" id="IPR014151">
    <property type="entry name" value="DNA_helicase_AddA"/>
</dbReference>
<evidence type="ECO:0000256" key="8">
    <source>
        <dbReference type="ARBA" id="ARBA00023125"/>
    </source>
</evidence>
<dbReference type="GO" id="GO:0000725">
    <property type="term" value="P:recombinational repair"/>
    <property type="evidence" value="ECO:0007669"/>
    <property type="project" value="TreeGrafter"/>
</dbReference>
<evidence type="ECO:0000256" key="11">
    <source>
        <dbReference type="ARBA" id="ARBA00034617"/>
    </source>
</evidence>
<comment type="caution">
    <text evidence="18">The sequence shown here is derived from an EMBL/GenBank/DDBJ whole genome shotgun (WGS) entry which is preliminary data.</text>
</comment>
<dbReference type="PROSITE" id="PS51198">
    <property type="entry name" value="UVRD_HELICASE_ATP_BIND"/>
    <property type="match status" value="1"/>
</dbReference>
<evidence type="ECO:0000256" key="6">
    <source>
        <dbReference type="ARBA" id="ARBA00022839"/>
    </source>
</evidence>
<evidence type="ECO:0000313" key="19">
    <source>
        <dbReference type="Proteomes" id="UP001156140"/>
    </source>
</evidence>
<keyword evidence="2 15" id="KW-0547">Nucleotide-binding</keyword>
<reference evidence="18" key="1">
    <citation type="submission" date="2022-03" db="EMBL/GenBank/DDBJ databases">
        <title>The complete genome sequence of a Methyloterrigena soli.</title>
        <authorList>
            <person name="Zi Z."/>
        </authorList>
    </citation>
    <scope>NUCLEOTIDE SEQUENCE</scope>
    <source>
        <strain evidence="18">M48</strain>
    </source>
</reference>
<evidence type="ECO:0000313" key="18">
    <source>
        <dbReference type="EMBL" id="MCI0125502.1"/>
    </source>
</evidence>
<dbReference type="SUPFAM" id="SSF52540">
    <property type="entry name" value="P-loop containing nucleoside triphosphate hydrolases"/>
    <property type="match status" value="1"/>
</dbReference>
<keyword evidence="1" id="KW-0540">Nuclease</keyword>
<dbReference type="SUPFAM" id="SSF52980">
    <property type="entry name" value="Restriction endonuclease-like"/>
    <property type="match status" value="1"/>
</dbReference>
<dbReference type="InterPro" id="IPR027417">
    <property type="entry name" value="P-loop_NTPase"/>
</dbReference>
<dbReference type="PROSITE" id="PS51217">
    <property type="entry name" value="UVRD_HELICASE_CTER"/>
    <property type="match status" value="1"/>
</dbReference>
<evidence type="ECO:0000256" key="4">
    <source>
        <dbReference type="ARBA" id="ARBA00022801"/>
    </source>
</evidence>
<evidence type="ECO:0000256" key="1">
    <source>
        <dbReference type="ARBA" id="ARBA00022722"/>
    </source>
</evidence>
<comment type="catalytic activity">
    <reaction evidence="11">
        <text>Couples ATP hydrolysis with the unwinding of duplex DNA by translocating in the 3'-5' direction.</text>
        <dbReference type="EC" id="5.6.2.4"/>
    </reaction>
</comment>
<dbReference type="GO" id="GO:0043138">
    <property type="term" value="F:3'-5' DNA helicase activity"/>
    <property type="evidence" value="ECO:0007669"/>
    <property type="project" value="UniProtKB-EC"/>
</dbReference>
<dbReference type="EMBL" id="JALAZD010000001">
    <property type="protein sequence ID" value="MCI0125502.1"/>
    <property type="molecule type" value="Genomic_DNA"/>
</dbReference>
<dbReference type="EC" id="5.6.2.4" evidence="12"/>
<sequence length="1137" mass="124861">MSRKIEVSALTRERQRKAADPSASIWVAANAGSGKTYVLTQRVLRLLLSGVTPESILCLTYTKAAAAEMRRRVSDKLAEWAVTEESKLRAELADLENAPPASARMQRARTLFAHALETPGGLKIVTIHAFCESVLHRFPLEAGVPFDFTVVEDEERLRMVLAARETVLSNGLKGHPEVAGAVATLFDLMSDFAIGEAIDVALADGRKLRPVLADRAGAKTRLRRLTGFDGLGSEAVLKEIVAGRLIGPADIARILSVTPPGDGDKFEDQLARMDPHTPSAHHLVRLYLTKDGTVPKSFPKKKLKDSAPDLANRMLAEAERIAALNVRLTHALLIERSEALLDVLGAIADRYEADKRSRSLLDFDDLVQKLGALFRDRTQADWVKYKLDAGITHILVDESQDTNGEQWEVIRAIADEFFSGDGAIERSRTLFAVGDEKQSIYSFQGANPALFGETGREYRRRAMEAQRPFEPVDLQTSFRTLREILLAVDKVFARPDIRAAVLAPEDRPVHHDTARPEGGGKVVLWEPVKQIGDSVDPDNWPLEAPKVEQGAPRQVAERIAREIRSWVDTGRPLGPRGKAVTPDDVLILVQSRNSLFRELIRALVQRGLPTPGADRLAVTTHLAVLDLLALGDVVLNPADDLQLAALLRSPLFDISEDDLFAIAHDRPGSLWSALEASGLPQAKDAFGRLHRWRGRADFDRPFEFYSRILYAEGGLRRFHARFGGEVDDVFAEFLELALAHEQSGQPSLQGLLAALRMSDVSIKRELAESGGGVRVMTVHGAKGLEAPIVILADAATRPEPSQTAKPVYVVPDLPGPLLVHGSSRSQHVPQTLALRAADEANLKAEYWRKLYVAMTRAEDELYVTGTLTKTGSTADTWYEAIHMALAAESEAIEPGGTLIYPAERTAPEPVKRWSVTQPQFPLPLALQALPEHRDRIVVTPSSAYDPADIDRSFPTALEAVVDAETARKSGIALHAMLQHLGKVAPEHWEKVLEKALPSLLLESPELHAELAGRARRILTRPELSHLFGPGSRAEVPFLVKARRNTTPIWLAGRMDRIVVTAGKVLVVDYKSDARPPADPQSVHSGYLTQLGLYALVADQLFPGHTVEAAILWTGLESLMILPRPLLAKPVSAFTLER</sequence>
<evidence type="ECO:0000256" key="15">
    <source>
        <dbReference type="PROSITE-ProRule" id="PRU00560"/>
    </source>
</evidence>
<dbReference type="GO" id="GO:0003677">
    <property type="term" value="F:DNA binding"/>
    <property type="evidence" value="ECO:0007669"/>
    <property type="project" value="UniProtKB-KW"/>
</dbReference>
<gene>
    <name evidence="18" type="primary">addA</name>
    <name evidence="18" type="ORF">ML536_01540</name>
</gene>
<keyword evidence="6" id="KW-0269">Exonuclease</keyword>
<evidence type="ECO:0000256" key="14">
    <source>
        <dbReference type="ARBA" id="ARBA00048988"/>
    </source>
</evidence>
<dbReference type="InterPro" id="IPR014016">
    <property type="entry name" value="UvrD-like_ATP-bd"/>
</dbReference>
<keyword evidence="8" id="KW-0238">DNA-binding</keyword>
<dbReference type="InterPro" id="IPR011335">
    <property type="entry name" value="Restrct_endonuc-II-like"/>
</dbReference>
<dbReference type="Proteomes" id="UP001156140">
    <property type="component" value="Unassembled WGS sequence"/>
</dbReference>
<comment type="catalytic activity">
    <reaction evidence="14">
        <text>ATP + H2O = ADP + phosphate + H(+)</text>
        <dbReference type="Rhea" id="RHEA:13065"/>
        <dbReference type="ChEBI" id="CHEBI:15377"/>
        <dbReference type="ChEBI" id="CHEBI:15378"/>
        <dbReference type="ChEBI" id="CHEBI:30616"/>
        <dbReference type="ChEBI" id="CHEBI:43474"/>
        <dbReference type="ChEBI" id="CHEBI:456216"/>
        <dbReference type="EC" id="5.6.2.4"/>
    </reaction>
</comment>
<evidence type="ECO:0000256" key="7">
    <source>
        <dbReference type="ARBA" id="ARBA00022840"/>
    </source>
</evidence>
<name>A0AA41U9Z7_9HYPH</name>
<evidence type="ECO:0000256" key="12">
    <source>
        <dbReference type="ARBA" id="ARBA00034808"/>
    </source>
</evidence>
<dbReference type="RefSeq" id="WP_281734713.1">
    <property type="nucleotide sequence ID" value="NZ_JAKETQ010000001.1"/>
</dbReference>
<dbReference type="Pfam" id="PF00580">
    <property type="entry name" value="UvrD-helicase"/>
    <property type="match status" value="1"/>
</dbReference>
<evidence type="ECO:0000259" key="17">
    <source>
        <dbReference type="PROSITE" id="PS51217"/>
    </source>
</evidence>
<dbReference type="InterPro" id="IPR014017">
    <property type="entry name" value="DNA_helicase_UvrD-like_C"/>
</dbReference>